<dbReference type="Proteomes" id="UP000694845">
    <property type="component" value="Unplaced"/>
</dbReference>
<protein>
    <submittedName>
        <fullName evidence="3">Protein SSUH2 homolog isoform X1</fullName>
    </submittedName>
</protein>
<dbReference type="SUPFAM" id="SSF57938">
    <property type="entry name" value="DnaJ/Hsp40 cysteine-rich domain"/>
    <property type="match status" value="1"/>
</dbReference>
<organism evidence="2 3">
    <name type="scientific">Acanthaster planci</name>
    <name type="common">Crown-of-thorns starfish</name>
    <dbReference type="NCBI Taxonomy" id="133434"/>
    <lineage>
        <taxon>Eukaryota</taxon>
        <taxon>Metazoa</taxon>
        <taxon>Echinodermata</taxon>
        <taxon>Eleutherozoa</taxon>
        <taxon>Asterozoa</taxon>
        <taxon>Asteroidea</taxon>
        <taxon>Valvatacea</taxon>
        <taxon>Valvatida</taxon>
        <taxon>Acanthasteridae</taxon>
        <taxon>Acanthaster</taxon>
    </lineage>
</organism>
<evidence type="ECO:0000313" key="2">
    <source>
        <dbReference type="Proteomes" id="UP000694845"/>
    </source>
</evidence>
<evidence type="ECO:0000256" key="1">
    <source>
        <dbReference type="SAM" id="MobiDB-lite"/>
    </source>
</evidence>
<reference evidence="3" key="1">
    <citation type="submission" date="2025-08" db="UniProtKB">
        <authorList>
            <consortium name="RefSeq"/>
        </authorList>
    </citation>
    <scope>IDENTIFICATION</scope>
</reference>
<dbReference type="InterPro" id="IPR052789">
    <property type="entry name" value="SSUH2_homolog"/>
</dbReference>
<dbReference type="PANTHER" id="PTHR48465:SF1">
    <property type="entry name" value="PROTEIN SSUH2 HOMOLOG"/>
    <property type="match status" value="1"/>
</dbReference>
<sequence length="508" mass="55686">MAQQGYPPPGAPPPQGYGAPPPQQGYGAPPPQQGYGAPPPQQGYGAPPPQQGYGAPPPQQGYGAPPPQQGYGAPPPQQGYGAPPPQQGYGAPPPQQGYGASPPQPPQPPGAVQQGSQQQAWTPNAVPEGAAPYKFDNAAESDPEDDENATEGDEKNPDVTSLEPVPGYETVAFFDGPPVPPPAYEPPSEENRPQEVFDSKEGIGEEAVRAAILAFVDKHCCYGSRPAKNMTISKIIPTHALHYQLETFNEARSTSRKFKPYSGGFVDGPENGPAPPPWSIACKPDQLFFTHKKNLEVPHTSIIKICHRCCGCGFVMCGRCRGRGRVRCSSCHGSGRRTVHRDGKSQRVSCTWCHGSGRRRCTRCGGDGRVTCPTCTGYRQLRHFILLTVSYVNNLEDYILERSDMPDELIRNVSGQTVFQQTLPFVWPISQYPVQEVNQNSIRLVDKHRSAWPNALTLQQRQTLRSVPVTEAHYDWKDISTRFWVYGFEHEVHAPDYPHQCCWGCSIL</sequence>
<dbReference type="PANTHER" id="PTHR48465">
    <property type="entry name" value="PROTEIN SSUH2 HOMOLOG"/>
    <property type="match status" value="1"/>
</dbReference>
<evidence type="ECO:0000313" key="3">
    <source>
        <dbReference type="RefSeq" id="XP_022088516.1"/>
    </source>
</evidence>
<feature type="compositionally biased region" description="Low complexity" evidence="1">
    <location>
        <begin position="110"/>
        <end position="120"/>
    </location>
</feature>
<feature type="region of interest" description="Disordered" evidence="1">
    <location>
        <begin position="1"/>
        <end position="197"/>
    </location>
</feature>
<keyword evidence="2" id="KW-1185">Reference proteome</keyword>
<dbReference type="OrthoDB" id="3355217at2759"/>
<dbReference type="KEGG" id="aplc:110978110"/>
<feature type="compositionally biased region" description="Pro residues" evidence="1">
    <location>
        <begin position="1"/>
        <end position="95"/>
    </location>
</feature>
<dbReference type="AlphaFoldDB" id="A0A8B7Y9Z2"/>
<dbReference type="InterPro" id="IPR036410">
    <property type="entry name" value="HSP_DnaJ_Cys-rich_dom_sf"/>
</dbReference>
<name>A0A8B7Y9Z2_ACAPL</name>
<dbReference type="GeneID" id="110978110"/>
<gene>
    <name evidence="3" type="primary">LOC110978110</name>
</gene>
<feature type="compositionally biased region" description="Acidic residues" evidence="1">
    <location>
        <begin position="139"/>
        <end position="151"/>
    </location>
</feature>
<dbReference type="RefSeq" id="XP_022088516.1">
    <property type="nucleotide sequence ID" value="XM_022232824.1"/>
</dbReference>
<proteinExistence type="predicted"/>
<accession>A0A8B7Y9Z2</accession>